<feature type="region of interest" description="Disordered" evidence="1">
    <location>
        <begin position="1"/>
        <end position="80"/>
    </location>
</feature>
<feature type="compositionally biased region" description="Basic and acidic residues" evidence="1">
    <location>
        <begin position="61"/>
        <end position="79"/>
    </location>
</feature>
<accession>A0AA40I504</accession>
<dbReference type="AlphaFoldDB" id="A0AA40I504"/>
<dbReference type="Proteomes" id="UP001177744">
    <property type="component" value="Unassembled WGS sequence"/>
</dbReference>
<dbReference type="EMBL" id="JAULJE010000005">
    <property type="protein sequence ID" value="KAK1343099.1"/>
    <property type="molecule type" value="Genomic_DNA"/>
</dbReference>
<dbReference type="GO" id="GO:0005854">
    <property type="term" value="C:nascent polypeptide-associated complex"/>
    <property type="evidence" value="ECO:0007669"/>
    <property type="project" value="InterPro"/>
</dbReference>
<evidence type="ECO:0000256" key="1">
    <source>
        <dbReference type="SAM" id="MobiDB-lite"/>
    </source>
</evidence>
<proteinExistence type="predicted"/>
<name>A0AA40I504_CNENI</name>
<reference evidence="2" key="1">
    <citation type="submission" date="2023-06" db="EMBL/GenBank/DDBJ databases">
        <title>Reference genome for the Northern bat (Eptesicus nilssonii), a most northern bat species.</title>
        <authorList>
            <person name="Laine V.N."/>
            <person name="Pulliainen A.T."/>
            <person name="Lilley T.M."/>
        </authorList>
    </citation>
    <scope>NUCLEOTIDE SEQUENCE</scope>
    <source>
        <strain evidence="2">BLF_Eptnil</strain>
        <tissue evidence="2">Kidney</tissue>
    </source>
</reference>
<gene>
    <name evidence="2" type="ORF">QTO34_015872</name>
</gene>
<feature type="compositionally biased region" description="Low complexity" evidence="1">
    <location>
        <begin position="45"/>
        <end position="60"/>
    </location>
</feature>
<comment type="caution">
    <text evidence="2">The sequence shown here is derived from an EMBL/GenBank/DDBJ whole genome shotgun (WGS) entry which is preliminary data.</text>
</comment>
<evidence type="ECO:0000313" key="3">
    <source>
        <dbReference type="Proteomes" id="UP001177744"/>
    </source>
</evidence>
<dbReference type="InterPro" id="IPR016641">
    <property type="entry name" value="EGD2/NACA0like"/>
</dbReference>
<protein>
    <submittedName>
        <fullName evidence="2">Uncharacterized protein</fullName>
    </submittedName>
</protein>
<organism evidence="2 3">
    <name type="scientific">Cnephaeus nilssonii</name>
    <name type="common">Northern bat</name>
    <name type="synonym">Eptesicus nilssonii</name>
    <dbReference type="NCBI Taxonomy" id="3371016"/>
    <lineage>
        <taxon>Eukaryota</taxon>
        <taxon>Metazoa</taxon>
        <taxon>Chordata</taxon>
        <taxon>Craniata</taxon>
        <taxon>Vertebrata</taxon>
        <taxon>Euteleostomi</taxon>
        <taxon>Mammalia</taxon>
        <taxon>Eutheria</taxon>
        <taxon>Laurasiatheria</taxon>
        <taxon>Chiroptera</taxon>
        <taxon>Yangochiroptera</taxon>
        <taxon>Vespertilionidae</taxon>
        <taxon>Cnephaeus</taxon>
    </lineage>
</organism>
<keyword evidence="3" id="KW-1185">Reference proteome</keyword>
<dbReference type="PANTHER" id="PTHR21713">
    <property type="entry name" value="NASCENT POLYPEPTIDE ASSOCIATED COMPLEX ALPHA SUBUNIT-RELATED"/>
    <property type="match status" value="1"/>
</dbReference>
<sequence length="170" mass="18546">MSDCQYRPNPEIIPATEWEVPQPQTETGPGRDSDSDESVPELQDQDSAQATTQAQLAAAAEIHEEPVSKAKQSRSEKKSQKALSKLGFLWVQKIEGLLYLHSFGGSQDRGLISASTLAAAEEIKVQDEAIVNILENTQTPTVQEESKKEEVGETGVEAKNIELVISQTNV</sequence>
<evidence type="ECO:0000313" key="2">
    <source>
        <dbReference type="EMBL" id="KAK1343099.1"/>
    </source>
</evidence>